<dbReference type="InterPro" id="IPR012338">
    <property type="entry name" value="Beta-lactam/transpept-like"/>
</dbReference>
<accession>A0A0U0WCY1</accession>
<dbReference type="Proteomes" id="UP000198875">
    <property type="component" value="Unassembled WGS sequence"/>
</dbReference>
<protein>
    <submittedName>
        <fullName evidence="2">Beta-lactamase related protein</fullName>
    </submittedName>
</protein>
<dbReference type="GO" id="GO:0046677">
    <property type="term" value="P:response to antibiotic"/>
    <property type="evidence" value="ECO:0007669"/>
    <property type="project" value="InterPro"/>
</dbReference>
<dbReference type="InterPro" id="IPR045155">
    <property type="entry name" value="Beta-lactam_cat"/>
</dbReference>
<feature type="domain" description="Beta-lactamase class A catalytic" evidence="1">
    <location>
        <begin position="25"/>
        <end position="246"/>
    </location>
</feature>
<dbReference type="PANTHER" id="PTHR35333:SF3">
    <property type="entry name" value="BETA-LACTAMASE-TYPE TRANSPEPTIDASE FOLD CONTAINING PROTEIN"/>
    <property type="match status" value="1"/>
</dbReference>
<dbReference type="PANTHER" id="PTHR35333">
    <property type="entry name" value="BETA-LACTAMASE"/>
    <property type="match status" value="1"/>
</dbReference>
<dbReference type="Gene3D" id="3.40.710.10">
    <property type="entry name" value="DD-peptidase/beta-lactamase superfamily"/>
    <property type="match status" value="1"/>
</dbReference>
<sequence>MTRGLEALQRSIDDVTGATADVDWSICIRDAEGQKLAWSNADRSMRTASIGKLLLLVEVARQCGAGDLTGATVLARDPELQVADSGIWQHLRIEKLPIDDLCVLTASVSDNLATNVLLKRVGLPRIRDLAESLGLVHTMLLDYVRDHRGPDDPPTLSTGSASELSRLISQLARKDLISSTVSEQVNAWLATGVDLSMVASAFGLDPLAHAVSDQNLLVRNKTGTDTGVRADVGTVGRNDVCFAYAAIANWDAAGPDLRDAALRGMRAIGASLRSVVEGVS</sequence>
<dbReference type="InterPro" id="IPR000871">
    <property type="entry name" value="Beta-lactam_class-A"/>
</dbReference>
<reference evidence="2 3" key="1">
    <citation type="submission" date="2015-03" db="EMBL/GenBank/DDBJ databases">
        <authorList>
            <person name="Murphy D."/>
        </authorList>
    </citation>
    <scope>NUCLEOTIDE SEQUENCE [LARGE SCALE GENOMIC DNA]</scope>
    <source>
        <strain evidence="2 3">DSM 44277</strain>
    </source>
</reference>
<dbReference type="GO" id="GO:0008800">
    <property type="term" value="F:beta-lactamase activity"/>
    <property type="evidence" value="ECO:0007669"/>
    <property type="project" value="InterPro"/>
</dbReference>
<dbReference type="SUPFAM" id="SSF56601">
    <property type="entry name" value="beta-lactamase/transpeptidase-like"/>
    <property type="match status" value="1"/>
</dbReference>
<gene>
    <name evidence="2" type="ORF">BN971_04126</name>
</gene>
<evidence type="ECO:0000313" key="2">
    <source>
        <dbReference type="EMBL" id="CPR12820.1"/>
    </source>
</evidence>
<dbReference type="AlphaFoldDB" id="A0A0U0WCY1"/>
<dbReference type="Pfam" id="PF13354">
    <property type="entry name" value="Beta-lactamase2"/>
    <property type="match status" value="1"/>
</dbReference>
<dbReference type="OrthoDB" id="3673924at2"/>
<dbReference type="GO" id="GO:0030655">
    <property type="term" value="P:beta-lactam antibiotic catabolic process"/>
    <property type="evidence" value="ECO:0007669"/>
    <property type="project" value="InterPro"/>
</dbReference>
<dbReference type="EMBL" id="CSTD01000005">
    <property type="protein sequence ID" value="CPR12820.1"/>
    <property type="molecule type" value="Genomic_DNA"/>
</dbReference>
<evidence type="ECO:0000259" key="1">
    <source>
        <dbReference type="Pfam" id="PF13354"/>
    </source>
</evidence>
<evidence type="ECO:0000313" key="3">
    <source>
        <dbReference type="Proteomes" id="UP000198875"/>
    </source>
</evidence>
<dbReference type="RefSeq" id="WP_085179736.1">
    <property type="nucleotide sequence ID" value="NZ_CSTD01000005.1"/>
</dbReference>
<name>A0A0U0WCY1_MYCBE</name>
<organism evidence="2 3">
    <name type="scientific">Mycobacterium bohemicum DSM 44277</name>
    <dbReference type="NCBI Taxonomy" id="1236609"/>
    <lineage>
        <taxon>Bacteria</taxon>
        <taxon>Bacillati</taxon>
        <taxon>Actinomycetota</taxon>
        <taxon>Actinomycetes</taxon>
        <taxon>Mycobacteriales</taxon>
        <taxon>Mycobacteriaceae</taxon>
        <taxon>Mycobacterium</taxon>
    </lineage>
</organism>
<proteinExistence type="predicted"/>